<reference evidence="5 6" key="1">
    <citation type="submission" date="2021-05" db="EMBL/GenBank/DDBJ databases">
        <title>Molecular characterization for Shewanella algae harboring chromosomal blaOXA-55-like strains isolated from clinical and environment sample.</title>
        <authorList>
            <person name="Ohama Y."/>
            <person name="Aoki K."/>
            <person name="Harada S."/>
            <person name="Moriya K."/>
            <person name="Ishii Y."/>
            <person name="Tateda K."/>
        </authorList>
    </citation>
    <scope>NUCLEOTIDE SEQUENCE [LARGE SCALE GENOMIC DNA]</scope>
    <source>
        <strain evidence="5 6">LMG 23746</strain>
    </source>
</reference>
<evidence type="ECO:0000313" key="6">
    <source>
        <dbReference type="Proteomes" id="UP000761574"/>
    </source>
</evidence>
<comment type="similarity">
    <text evidence="1 4">Belongs to the glycerate kinase type-1 family.</text>
</comment>
<dbReference type="PANTHER" id="PTHR21599">
    <property type="entry name" value="GLYCERATE KINASE"/>
    <property type="match status" value="1"/>
</dbReference>
<evidence type="ECO:0000256" key="4">
    <source>
        <dbReference type="PIRNR" id="PIRNR006078"/>
    </source>
</evidence>
<accession>A0ABQ4PHH5</accession>
<dbReference type="InterPro" id="IPR004381">
    <property type="entry name" value="Glycerate_kinase"/>
</dbReference>
<dbReference type="Gene3D" id="3.90.1510.10">
    <property type="entry name" value="Glycerate kinase, domain 2"/>
    <property type="match status" value="1"/>
</dbReference>
<keyword evidence="6" id="KW-1185">Reference proteome</keyword>
<sequence>MKIVIAPDSYKESLSAMEVATEIERGFRQVLPNADYIKVPVADGGEGTVQSMVDATEGKLVTLSVIGPLGNRVEAHYGILGQRRHALGDSSNQSDAMAQAHTAIIEMASASGLHHVPLEQRNPLLTTSYGTGQLIRHALDAGINHIIIGLGGSATNDGGAGMLQALGAQLIDQNGKEIAAGGAALATLKRIDISGLDPRLNHCHIEVACDVDNPLCGDKGASAIFGPQKGATPTMVAQLDAALAHFADITRAAGLAECRDIAGAGAAGGMGFAVLAYLKGELKPGIDIVMQTVNLAAIIRGADLVITGEGRLDSQTLHGKTPMGVAREANKQGIAVIAIAGCVSDDANVLLNHGFCALFSTTPRAMPLNQVLASAKHNLYSTSVSIAALYNTNRTR</sequence>
<dbReference type="InterPro" id="IPR036129">
    <property type="entry name" value="Glycerate_kinase_sf"/>
</dbReference>
<dbReference type="PANTHER" id="PTHR21599:SF0">
    <property type="entry name" value="GLYCERATE KINASE"/>
    <property type="match status" value="1"/>
</dbReference>
<dbReference type="Pfam" id="PF02595">
    <property type="entry name" value="Gly_kinase"/>
    <property type="match status" value="1"/>
</dbReference>
<name>A0ABQ4PHH5_9GAMM</name>
<dbReference type="EMBL" id="BPFB01000019">
    <property type="protein sequence ID" value="GIU46889.1"/>
    <property type="molecule type" value="Genomic_DNA"/>
</dbReference>
<dbReference type="Gene3D" id="3.40.50.10350">
    <property type="entry name" value="Glycerate kinase, domain 1"/>
    <property type="match status" value="1"/>
</dbReference>
<dbReference type="NCBIfam" id="TIGR00045">
    <property type="entry name" value="glycerate kinase"/>
    <property type="match status" value="1"/>
</dbReference>
<dbReference type="SUPFAM" id="SSF110738">
    <property type="entry name" value="Glycerate kinase I"/>
    <property type="match status" value="1"/>
</dbReference>
<evidence type="ECO:0000256" key="2">
    <source>
        <dbReference type="ARBA" id="ARBA00022679"/>
    </source>
</evidence>
<dbReference type="GO" id="GO:0016301">
    <property type="term" value="F:kinase activity"/>
    <property type="evidence" value="ECO:0007669"/>
    <property type="project" value="UniProtKB-KW"/>
</dbReference>
<protein>
    <submittedName>
        <fullName evidence="5">Glycerate kinase</fullName>
    </submittedName>
</protein>
<evidence type="ECO:0000313" key="5">
    <source>
        <dbReference type="EMBL" id="GIU46889.1"/>
    </source>
</evidence>
<dbReference type="RefSeq" id="WP_119977761.1">
    <property type="nucleotide sequence ID" value="NZ_BPFB01000019.1"/>
</dbReference>
<evidence type="ECO:0000256" key="1">
    <source>
        <dbReference type="ARBA" id="ARBA00006284"/>
    </source>
</evidence>
<dbReference type="PIRSF" id="PIRSF006078">
    <property type="entry name" value="GlxK"/>
    <property type="match status" value="1"/>
</dbReference>
<comment type="caution">
    <text evidence="5">The sequence shown here is derived from an EMBL/GenBank/DDBJ whole genome shotgun (WGS) entry which is preliminary data.</text>
</comment>
<evidence type="ECO:0000256" key="3">
    <source>
        <dbReference type="ARBA" id="ARBA00022777"/>
    </source>
</evidence>
<gene>
    <name evidence="5" type="primary">garK</name>
    <name evidence="5" type="ORF">TUM4630_18760</name>
</gene>
<keyword evidence="2 4" id="KW-0808">Transferase</keyword>
<dbReference type="InterPro" id="IPR018193">
    <property type="entry name" value="Glyc_kinase_flavodox-like_fold"/>
</dbReference>
<keyword evidence="3 4" id="KW-0418">Kinase</keyword>
<organism evidence="5 6">
    <name type="scientific">Shewanella algidipiscicola</name>
    <dbReference type="NCBI Taxonomy" id="614070"/>
    <lineage>
        <taxon>Bacteria</taxon>
        <taxon>Pseudomonadati</taxon>
        <taxon>Pseudomonadota</taxon>
        <taxon>Gammaproteobacteria</taxon>
        <taxon>Alteromonadales</taxon>
        <taxon>Shewanellaceae</taxon>
        <taxon>Shewanella</taxon>
    </lineage>
</organism>
<dbReference type="Proteomes" id="UP000761574">
    <property type="component" value="Unassembled WGS sequence"/>
</dbReference>
<proteinExistence type="inferred from homology"/>
<dbReference type="InterPro" id="IPR018197">
    <property type="entry name" value="Glycerate_kinase_RE-like"/>
</dbReference>